<evidence type="ECO:0000313" key="3">
    <source>
        <dbReference type="Proteomes" id="UP000800041"/>
    </source>
</evidence>
<feature type="compositionally biased region" description="Polar residues" evidence="1">
    <location>
        <begin position="587"/>
        <end position="602"/>
    </location>
</feature>
<name>A0A6G1GZT2_9PEZI</name>
<evidence type="ECO:0000313" key="2">
    <source>
        <dbReference type="EMBL" id="KAF1986461.1"/>
    </source>
</evidence>
<reference evidence="2" key="1">
    <citation type="journal article" date="2020" name="Stud. Mycol.">
        <title>101 Dothideomycetes genomes: a test case for predicting lifestyles and emergence of pathogens.</title>
        <authorList>
            <person name="Haridas S."/>
            <person name="Albert R."/>
            <person name="Binder M."/>
            <person name="Bloem J."/>
            <person name="Labutti K."/>
            <person name="Salamov A."/>
            <person name="Andreopoulos B."/>
            <person name="Baker S."/>
            <person name="Barry K."/>
            <person name="Bills G."/>
            <person name="Bluhm B."/>
            <person name="Cannon C."/>
            <person name="Castanera R."/>
            <person name="Culley D."/>
            <person name="Daum C."/>
            <person name="Ezra D."/>
            <person name="Gonzalez J."/>
            <person name="Henrissat B."/>
            <person name="Kuo A."/>
            <person name="Liang C."/>
            <person name="Lipzen A."/>
            <person name="Lutzoni F."/>
            <person name="Magnuson J."/>
            <person name="Mondo S."/>
            <person name="Nolan M."/>
            <person name="Ohm R."/>
            <person name="Pangilinan J."/>
            <person name="Park H.-J."/>
            <person name="Ramirez L."/>
            <person name="Alfaro M."/>
            <person name="Sun H."/>
            <person name="Tritt A."/>
            <person name="Yoshinaga Y."/>
            <person name="Zwiers L.-H."/>
            <person name="Turgeon B."/>
            <person name="Goodwin S."/>
            <person name="Spatafora J."/>
            <person name="Crous P."/>
            <person name="Grigoriev I."/>
        </authorList>
    </citation>
    <scope>NUCLEOTIDE SEQUENCE</scope>
    <source>
        <strain evidence="2">CBS 113979</strain>
    </source>
</reference>
<evidence type="ECO:0008006" key="4">
    <source>
        <dbReference type="Google" id="ProtNLM"/>
    </source>
</evidence>
<feature type="region of interest" description="Disordered" evidence="1">
    <location>
        <begin position="532"/>
        <end position="606"/>
    </location>
</feature>
<dbReference type="EMBL" id="ML977157">
    <property type="protein sequence ID" value="KAF1986461.1"/>
    <property type="molecule type" value="Genomic_DNA"/>
</dbReference>
<dbReference type="AlphaFoldDB" id="A0A6G1GZT2"/>
<gene>
    <name evidence="2" type="ORF">K402DRAFT_332883</name>
</gene>
<proteinExistence type="predicted"/>
<accession>A0A6G1GZT2</accession>
<evidence type="ECO:0000256" key="1">
    <source>
        <dbReference type="SAM" id="MobiDB-lite"/>
    </source>
</evidence>
<feature type="region of interest" description="Disordered" evidence="1">
    <location>
        <begin position="352"/>
        <end position="393"/>
    </location>
</feature>
<sequence length="640" mass="71204">MQISPAPQYPDANGYSRKELPLNLVVLILEYLDNAADLANLVRTSRLLYYMTLPRLYEKVTLRSYAELRYRDGVPEGCGSGSPFSMGLNGLATSNVGAYTRELRLAGNWKENDSDEFTKGRVPDSTVMLSIVARVAIDKMNLLTKFSWELDTKPMYTVYQGLAVRPNLTSLRIRFPTIRIPRPVTSIPPFPDLKSLKLYDIDPLCYPDDISLLLLHSKKLEDLALDWNPRMRDEGEPSIHLHSLFGKCIRANYKLQLKSLALANLYTPNYDEFEAVVSPSALHSLTFINSISRDPMTVFFDDAWRRRKHLPEDQRHWKFFRSDGIDRESAAMLAQLSGLEELYLVNVRRPSSKQSPRNLNVNNANSPSTRSPSSVASPITPSTNGAAAAMASHQATPTANASLAAEYLAAITTQHSANMRSLLLHEDWQLNEDAALHLLRACPNLEQLGLAVGGDAHVLLRKLMAAGPKLWAIKLLMKPVGPLYEVMQEAGEENHRKVLSYEFCKNMYRRLKWFGMAGMIFEVGGLVEVERKTPMPTPGSGSGSGEAEASAGANAAGTGEEGIDIGEKMDTSTVEDVENGEAGGEGSNRSNSTGKEQQQQPQELDWTVTYGEKSYVRRVRFATWEEARHVSIFGMDSLEI</sequence>
<feature type="compositionally biased region" description="Low complexity" evidence="1">
    <location>
        <begin position="545"/>
        <end position="558"/>
    </location>
</feature>
<keyword evidence="3" id="KW-1185">Reference proteome</keyword>
<dbReference type="InterPro" id="IPR032675">
    <property type="entry name" value="LRR_dom_sf"/>
</dbReference>
<dbReference type="Proteomes" id="UP000800041">
    <property type="component" value="Unassembled WGS sequence"/>
</dbReference>
<feature type="compositionally biased region" description="Low complexity" evidence="1">
    <location>
        <begin position="362"/>
        <end position="378"/>
    </location>
</feature>
<dbReference type="SUPFAM" id="SSF52047">
    <property type="entry name" value="RNI-like"/>
    <property type="match status" value="1"/>
</dbReference>
<feature type="compositionally biased region" description="Polar residues" evidence="1">
    <location>
        <begin position="352"/>
        <end position="361"/>
    </location>
</feature>
<dbReference type="CDD" id="cd09917">
    <property type="entry name" value="F-box_SF"/>
    <property type="match status" value="1"/>
</dbReference>
<dbReference type="OrthoDB" id="5311681at2759"/>
<organism evidence="2 3">
    <name type="scientific">Aulographum hederae CBS 113979</name>
    <dbReference type="NCBI Taxonomy" id="1176131"/>
    <lineage>
        <taxon>Eukaryota</taxon>
        <taxon>Fungi</taxon>
        <taxon>Dikarya</taxon>
        <taxon>Ascomycota</taxon>
        <taxon>Pezizomycotina</taxon>
        <taxon>Dothideomycetes</taxon>
        <taxon>Pleosporomycetidae</taxon>
        <taxon>Aulographales</taxon>
        <taxon>Aulographaceae</taxon>
    </lineage>
</organism>
<dbReference type="Gene3D" id="3.80.10.10">
    <property type="entry name" value="Ribonuclease Inhibitor"/>
    <property type="match status" value="1"/>
</dbReference>
<protein>
    <recommendedName>
        <fullName evidence="4">F-box domain-containing protein</fullName>
    </recommendedName>
</protein>